<dbReference type="EMBL" id="AZIM01000293">
    <property type="protein sequence ID" value="ETE71954.1"/>
    <property type="molecule type" value="Genomic_DNA"/>
</dbReference>
<protein>
    <submittedName>
        <fullName evidence="1">Uncharacterized protein</fullName>
    </submittedName>
</protein>
<gene>
    <name evidence="1" type="ORF">L345_02253</name>
</gene>
<evidence type="ECO:0000313" key="2">
    <source>
        <dbReference type="Proteomes" id="UP000018936"/>
    </source>
</evidence>
<sequence>MQRPLLTHLSLFQIYQEYPGHPSWLPNTLHVFSGLPGKDTVPSETHLELQEGTRRTSGRLPDLSQEYSECCLKPGNL</sequence>
<accession>V8PBP6</accession>
<comment type="caution">
    <text evidence="1">The sequence shown here is derived from an EMBL/GenBank/DDBJ whole genome shotgun (WGS) entry which is preliminary data.</text>
</comment>
<evidence type="ECO:0000313" key="1">
    <source>
        <dbReference type="EMBL" id="ETE71954.1"/>
    </source>
</evidence>
<keyword evidence="2" id="KW-1185">Reference proteome</keyword>
<dbReference type="AlphaFoldDB" id="V8PBP6"/>
<name>V8PBP6_OPHHA</name>
<dbReference type="Proteomes" id="UP000018936">
    <property type="component" value="Unassembled WGS sequence"/>
</dbReference>
<organism evidence="1 2">
    <name type="scientific">Ophiophagus hannah</name>
    <name type="common">King cobra</name>
    <name type="synonym">Naja hannah</name>
    <dbReference type="NCBI Taxonomy" id="8665"/>
    <lineage>
        <taxon>Eukaryota</taxon>
        <taxon>Metazoa</taxon>
        <taxon>Chordata</taxon>
        <taxon>Craniata</taxon>
        <taxon>Vertebrata</taxon>
        <taxon>Euteleostomi</taxon>
        <taxon>Lepidosauria</taxon>
        <taxon>Squamata</taxon>
        <taxon>Bifurcata</taxon>
        <taxon>Unidentata</taxon>
        <taxon>Episquamata</taxon>
        <taxon>Toxicofera</taxon>
        <taxon>Serpentes</taxon>
        <taxon>Colubroidea</taxon>
        <taxon>Elapidae</taxon>
        <taxon>Elapinae</taxon>
        <taxon>Ophiophagus</taxon>
    </lineage>
</organism>
<reference evidence="1 2" key="1">
    <citation type="journal article" date="2013" name="Proc. Natl. Acad. Sci. U.S.A.">
        <title>The king cobra genome reveals dynamic gene evolution and adaptation in the snake venom system.</title>
        <authorList>
            <person name="Vonk F.J."/>
            <person name="Casewell N.R."/>
            <person name="Henkel C.V."/>
            <person name="Heimberg A.M."/>
            <person name="Jansen H.J."/>
            <person name="McCleary R.J."/>
            <person name="Kerkkamp H.M."/>
            <person name="Vos R.A."/>
            <person name="Guerreiro I."/>
            <person name="Calvete J.J."/>
            <person name="Wuster W."/>
            <person name="Woods A.E."/>
            <person name="Logan J.M."/>
            <person name="Harrison R.A."/>
            <person name="Castoe T.A."/>
            <person name="de Koning A.P."/>
            <person name="Pollock D.D."/>
            <person name="Yandell M."/>
            <person name="Calderon D."/>
            <person name="Renjifo C."/>
            <person name="Currier R.B."/>
            <person name="Salgado D."/>
            <person name="Pla D."/>
            <person name="Sanz L."/>
            <person name="Hyder A.S."/>
            <person name="Ribeiro J.M."/>
            <person name="Arntzen J.W."/>
            <person name="van den Thillart G.E."/>
            <person name="Boetzer M."/>
            <person name="Pirovano W."/>
            <person name="Dirks R.P."/>
            <person name="Spaink H.P."/>
            <person name="Duboule D."/>
            <person name="McGlinn E."/>
            <person name="Kini R.M."/>
            <person name="Richardson M.K."/>
        </authorList>
    </citation>
    <scope>NUCLEOTIDE SEQUENCE</scope>
    <source>
        <tissue evidence="1">Blood</tissue>
    </source>
</reference>
<proteinExistence type="predicted"/>
<feature type="non-terminal residue" evidence="1">
    <location>
        <position position="1"/>
    </location>
</feature>